<gene>
    <name evidence="1" type="primary">Env1_0</name>
    <name evidence="1" type="ORF">NOTPEN_R14323</name>
</gene>
<dbReference type="AlphaFoldDB" id="A0A7K7ACX7"/>
<comment type="caution">
    <text evidence="1">The sequence shown here is derived from an EMBL/GenBank/DDBJ whole genome shotgun (WGS) entry which is preliminary data.</text>
</comment>
<dbReference type="Pfam" id="PF00429">
    <property type="entry name" value="TLV_coat"/>
    <property type="match status" value="1"/>
</dbReference>
<organism evidence="1 2">
    <name type="scientific">Nothoprocta pentlandii</name>
    <dbReference type="NCBI Taxonomy" id="2585814"/>
    <lineage>
        <taxon>Eukaryota</taxon>
        <taxon>Metazoa</taxon>
        <taxon>Chordata</taxon>
        <taxon>Craniata</taxon>
        <taxon>Vertebrata</taxon>
        <taxon>Euteleostomi</taxon>
        <taxon>Archelosauria</taxon>
        <taxon>Archosauria</taxon>
        <taxon>Dinosauria</taxon>
        <taxon>Saurischia</taxon>
        <taxon>Theropoda</taxon>
        <taxon>Coelurosauria</taxon>
        <taxon>Aves</taxon>
        <taxon>Palaeognathae</taxon>
        <taxon>Tinamiformes</taxon>
        <taxon>Tinamidae</taxon>
        <taxon>Nothoprocta</taxon>
    </lineage>
</organism>
<evidence type="ECO:0000313" key="2">
    <source>
        <dbReference type="Proteomes" id="UP000538817"/>
    </source>
</evidence>
<accession>A0A7K7ACX7</accession>
<dbReference type="Proteomes" id="UP000538817">
    <property type="component" value="Unassembled WGS sequence"/>
</dbReference>
<protein>
    <submittedName>
        <fullName evidence="1">ENV1 protein</fullName>
    </submittedName>
</protein>
<name>A0A7K7ACX7_9AVES</name>
<evidence type="ECO:0000313" key="1">
    <source>
        <dbReference type="EMBL" id="NWX93856.1"/>
    </source>
</evidence>
<dbReference type="EMBL" id="VZSG01001653">
    <property type="protein sequence ID" value="NWX93856.1"/>
    <property type="molecule type" value="Genomic_DNA"/>
</dbReference>
<keyword evidence="2" id="KW-1185">Reference proteome</keyword>
<proteinExistence type="predicted"/>
<feature type="non-terminal residue" evidence="1">
    <location>
        <position position="83"/>
    </location>
</feature>
<reference evidence="1 2" key="1">
    <citation type="submission" date="2019-09" db="EMBL/GenBank/DDBJ databases">
        <title>Bird 10,000 Genomes (B10K) Project - Family phase.</title>
        <authorList>
            <person name="Zhang G."/>
        </authorList>
    </citation>
    <scope>NUCLEOTIDE SEQUENCE [LARGE SCALE GENOMIC DNA]</scope>
    <source>
        <strain evidence="1">B10K-MSB-04</strain>
    </source>
</reference>
<feature type="non-terminal residue" evidence="1">
    <location>
        <position position="1"/>
    </location>
</feature>
<sequence>LRKREGTLWKVMMAAYVALNQTNPNATSSCWLCYDIRPPYYEAIGINTTFKYSTEDSPQQCNWGDQKVGITLESVKGQGVCIG</sequence>
<dbReference type="InterPro" id="IPR018154">
    <property type="entry name" value="TLV/ENV_coat_polyprotein"/>
</dbReference>